<dbReference type="VEuPathDB" id="VectorBase:ASIC004431"/>
<reference evidence="1 3" key="1">
    <citation type="journal article" date="2014" name="BMC Genomics">
        <title>Genome sequence of Anopheles sinensis provides insight into genetics basis of mosquito competence for malaria parasites.</title>
        <authorList>
            <person name="Zhou D."/>
            <person name="Zhang D."/>
            <person name="Ding G."/>
            <person name="Shi L."/>
            <person name="Hou Q."/>
            <person name="Ye Y."/>
            <person name="Xu Y."/>
            <person name="Zhou H."/>
            <person name="Xiong C."/>
            <person name="Li S."/>
            <person name="Yu J."/>
            <person name="Hong S."/>
            <person name="Yu X."/>
            <person name="Zou P."/>
            <person name="Chen C."/>
            <person name="Chang X."/>
            <person name="Wang W."/>
            <person name="Lv Y."/>
            <person name="Sun Y."/>
            <person name="Ma L."/>
            <person name="Shen B."/>
            <person name="Zhu C."/>
        </authorList>
    </citation>
    <scope>NUCLEOTIDE SEQUENCE [LARGE SCALE GENOMIC DNA]</scope>
</reference>
<evidence type="ECO:0000313" key="3">
    <source>
        <dbReference type="Proteomes" id="UP000030765"/>
    </source>
</evidence>
<dbReference type="EMBL" id="ATLV01013105">
    <property type="status" value="NOT_ANNOTATED_CDS"/>
    <property type="molecule type" value="Genomic_DNA"/>
</dbReference>
<gene>
    <name evidence="1" type="ORF">ZHAS_00004431</name>
</gene>
<dbReference type="AlphaFoldDB" id="A0A084VGX4"/>
<organism evidence="1">
    <name type="scientific">Anopheles sinensis</name>
    <name type="common">Mosquito</name>
    <dbReference type="NCBI Taxonomy" id="74873"/>
    <lineage>
        <taxon>Eukaryota</taxon>
        <taxon>Metazoa</taxon>
        <taxon>Ecdysozoa</taxon>
        <taxon>Arthropoda</taxon>
        <taxon>Hexapoda</taxon>
        <taxon>Insecta</taxon>
        <taxon>Pterygota</taxon>
        <taxon>Neoptera</taxon>
        <taxon>Endopterygota</taxon>
        <taxon>Diptera</taxon>
        <taxon>Nematocera</taxon>
        <taxon>Culicoidea</taxon>
        <taxon>Culicidae</taxon>
        <taxon>Anophelinae</taxon>
        <taxon>Anopheles</taxon>
    </lineage>
</organism>
<dbReference type="Proteomes" id="UP000030765">
    <property type="component" value="Unassembled WGS sequence"/>
</dbReference>
<proteinExistence type="predicted"/>
<dbReference type="EnsemblMetazoa" id="ASIC004431-RA">
    <property type="protein sequence ID" value="ASIC004431-PA"/>
    <property type="gene ID" value="ASIC004431"/>
</dbReference>
<protein>
    <submittedName>
        <fullName evidence="1 2">Putative glycerol-3-phosphate acyltransferase PlsX</fullName>
    </submittedName>
</protein>
<dbReference type="EMBL" id="KE524840">
    <property type="protein sequence ID" value="KFB37218.1"/>
    <property type="molecule type" value="Genomic_DNA"/>
</dbReference>
<keyword evidence="1" id="KW-0012">Acyltransferase</keyword>
<evidence type="ECO:0000313" key="2">
    <source>
        <dbReference type="EnsemblMetazoa" id="ASIC004431-PA"/>
    </source>
</evidence>
<keyword evidence="1" id="KW-0808">Transferase</keyword>
<sequence length="73" mass="8327">MRNTLSTSLVSSGVDPDVNPNIAKKRINHKCAHDRFCPATSYKRYHSGVEEPWRHGRGVHVLWSYPNCILPPE</sequence>
<evidence type="ECO:0000313" key="1">
    <source>
        <dbReference type="EMBL" id="KFB37218.1"/>
    </source>
</evidence>
<dbReference type="GO" id="GO:0016746">
    <property type="term" value="F:acyltransferase activity"/>
    <property type="evidence" value="ECO:0007669"/>
    <property type="project" value="UniProtKB-KW"/>
</dbReference>
<name>A0A084VGX4_ANOSI</name>
<reference evidence="2" key="2">
    <citation type="submission" date="2020-05" db="UniProtKB">
        <authorList>
            <consortium name="EnsemblMetazoa"/>
        </authorList>
    </citation>
    <scope>IDENTIFICATION</scope>
</reference>
<keyword evidence="3" id="KW-1185">Reference proteome</keyword>
<accession>A0A084VGX4</accession>